<sequence>GLNNTNLLYILFCFFPNKILRTTTLTVSPPPPPPPPPPPLLSIDSNPSKPSDPAVLGDKNLDTLPLILSGERRRRRRSSGDPLRAVAPLPVGRYTVFEGDL</sequence>
<reference evidence="2 3" key="1">
    <citation type="journal article" date="2016" name="DNA Res.">
        <title>The draft genome of MD-2 pineapple using hybrid error correction of long reads.</title>
        <authorList>
            <person name="Redwan R.M."/>
            <person name="Saidin A."/>
            <person name="Kumar S.V."/>
        </authorList>
    </citation>
    <scope>NUCLEOTIDE SEQUENCE [LARGE SCALE GENOMIC DNA]</scope>
    <source>
        <strain evidence="3">cv. MD2</strain>
        <tissue evidence="2">Leaf</tissue>
    </source>
</reference>
<dbReference type="AlphaFoldDB" id="A0A199UH92"/>
<evidence type="ECO:0000313" key="3">
    <source>
        <dbReference type="Proteomes" id="UP000092600"/>
    </source>
</evidence>
<organism evidence="2 3">
    <name type="scientific">Ananas comosus</name>
    <name type="common">Pineapple</name>
    <name type="synonym">Ananas ananas</name>
    <dbReference type="NCBI Taxonomy" id="4615"/>
    <lineage>
        <taxon>Eukaryota</taxon>
        <taxon>Viridiplantae</taxon>
        <taxon>Streptophyta</taxon>
        <taxon>Embryophyta</taxon>
        <taxon>Tracheophyta</taxon>
        <taxon>Spermatophyta</taxon>
        <taxon>Magnoliopsida</taxon>
        <taxon>Liliopsida</taxon>
        <taxon>Poales</taxon>
        <taxon>Bromeliaceae</taxon>
        <taxon>Bromelioideae</taxon>
        <taxon>Ananas</taxon>
    </lineage>
</organism>
<accession>A0A199UH92</accession>
<feature type="region of interest" description="Disordered" evidence="1">
    <location>
        <begin position="24"/>
        <end position="86"/>
    </location>
</feature>
<gene>
    <name evidence="2" type="ORF">ACMD2_14313</name>
</gene>
<proteinExistence type="predicted"/>
<feature type="non-terminal residue" evidence="2">
    <location>
        <position position="1"/>
    </location>
</feature>
<evidence type="ECO:0000256" key="1">
    <source>
        <dbReference type="SAM" id="MobiDB-lite"/>
    </source>
</evidence>
<evidence type="ECO:0000313" key="2">
    <source>
        <dbReference type="EMBL" id="OAY64247.1"/>
    </source>
</evidence>
<name>A0A199UH92_ANACO</name>
<feature type="compositionally biased region" description="Pro residues" evidence="1">
    <location>
        <begin position="28"/>
        <end position="40"/>
    </location>
</feature>
<protein>
    <submittedName>
        <fullName evidence="2">Uncharacterized protein</fullName>
    </submittedName>
</protein>
<dbReference type="EMBL" id="LSRQ01008110">
    <property type="protein sequence ID" value="OAY64247.1"/>
    <property type="molecule type" value="Genomic_DNA"/>
</dbReference>
<dbReference type="Proteomes" id="UP000092600">
    <property type="component" value="Unassembled WGS sequence"/>
</dbReference>
<comment type="caution">
    <text evidence="2">The sequence shown here is derived from an EMBL/GenBank/DDBJ whole genome shotgun (WGS) entry which is preliminary data.</text>
</comment>